<dbReference type="STRING" id="351659.SAMN05421784_1269"/>
<name>A0A1I7J0X2_9GAMM</name>
<dbReference type="EMBL" id="FPBJ01000026">
    <property type="protein sequence ID" value="SFU78855.1"/>
    <property type="molecule type" value="Genomic_DNA"/>
</dbReference>
<dbReference type="OrthoDB" id="9792687at2"/>
<dbReference type="PIRSF" id="PIRSF037112">
    <property type="entry name" value="Antirestriction_ArdC"/>
    <property type="match status" value="1"/>
</dbReference>
<evidence type="ECO:0000313" key="3">
    <source>
        <dbReference type="EMBL" id="SFU78855.1"/>
    </source>
</evidence>
<reference evidence="4" key="1">
    <citation type="submission" date="2016-10" db="EMBL/GenBank/DDBJ databases">
        <authorList>
            <person name="Varghese N."/>
            <person name="Submissions S."/>
        </authorList>
    </citation>
    <scope>NUCLEOTIDE SEQUENCE [LARGE SCALE GENOMIC DNA]</scope>
    <source>
        <strain evidence="4">DSM 18168</strain>
    </source>
</reference>
<evidence type="ECO:0000259" key="1">
    <source>
        <dbReference type="Pfam" id="PF08401"/>
    </source>
</evidence>
<dbReference type="InterPro" id="IPR013610">
    <property type="entry name" value="ArdC_N"/>
</dbReference>
<accession>A0A1I7J0X2</accession>
<dbReference type="AlphaFoldDB" id="A0A1I7J0X2"/>
<feature type="domain" description="Polyvalent protein metallopeptidase" evidence="2">
    <location>
        <begin position="175"/>
        <end position="302"/>
    </location>
</feature>
<evidence type="ECO:0000313" key="4">
    <source>
        <dbReference type="Proteomes" id="UP000242496"/>
    </source>
</evidence>
<dbReference type="GO" id="GO:0003697">
    <property type="term" value="F:single-stranded DNA binding"/>
    <property type="evidence" value="ECO:0007669"/>
    <property type="project" value="InterPro"/>
</dbReference>
<proteinExistence type="predicted"/>
<dbReference type="RefSeq" id="WP_041982138.1">
    <property type="nucleotide sequence ID" value="NZ_CAWRBG010000039.1"/>
</dbReference>
<gene>
    <name evidence="3" type="ORF">SAMN05421784_1269</name>
</gene>
<dbReference type="InterPro" id="IPR041459">
    <property type="entry name" value="MPTase-PolyVal"/>
</dbReference>
<dbReference type="Pfam" id="PF08401">
    <property type="entry name" value="ArdcN"/>
    <property type="match status" value="1"/>
</dbReference>
<organism evidence="3 4">
    <name type="scientific">Xenorhabdus koppenhoeferi</name>
    <dbReference type="NCBI Taxonomy" id="351659"/>
    <lineage>
        <taxon>Bacteria</taxon>
        <taxon>Pseudomonadati</taxon>
        <taxon>Pseudomonadota</taxon>
        <taxon>Gammaproteobacteria</taxon>
        <taxon>Enterobacterales</taxon>
        <taxon>Morganellaceae</taxon>
        <taxon>Xenorhabdus</taxon>
    </lineage>
</organism>
<keyword evidence="4" id="KW-1185">Reference proteome</keyword>
<protein>
    <submittedName>
        <fullName evidence="3">Antirestriction protein ArdC</fullName>
    </submittedName>
</protein>
<dbReference type="Pfam" id="PF18818">
    <property type="entry name" value="MPTase-PolyVal"/>
    <property type="match status" value="1"/>
</dbReference>
<feature type="domain" description="N-terminal" evidence="1">
    <location>
        <begin position="15"/>
        <end position="140"/>
    </location>
</feature>
<sequence>MKKQTKMQKRSEVEKDIYQQVTDKIISALETGTVPWKKPWRSAVKQYGGMLPANALTGNHYNGVNILLLWIAAEEIGCNVNRWLTYRQAQQLGGQVRKGEKSTLAVIFKPFEVQARDKEDNLLFDDKGKPLMEQRVMLKANPLFNVIQCDGLPEHLLQEGERIPEDMLSPKISHEVHTMLDATGVNLASVAQNRAFYSPASDRIVMPLSGQFFTEADYWSTLLHEMVHSTGHANRLNREGITLKNRKFGDPVYSFEELVAEMGSAFLCAHLEVFGEVNHESYIEHWLSILKADKKALFRACKQAREANEYLLSFRIAHNTAKAA</sequence>
<evidence type="ECO:0000259" key="2">
    <source>
        <dbReference type="Pfam" id="PF18818"/>
    </source>
</evidence>
<dbReference type="InterPro" id="IPR017113">
    <property type="entry name" value="Antirestriction_ArdC"/>
</dbReference>
<dbReference type="Proteomes" id="UP000242496">
    <property type="component" value="Unassembled WGS sequence"/>
</dbReference>